<organism evidence="2 3">
    <name type="scientific">Aureibaculum algae</name>
    <dbReference type="NCBI Taxonomy" id="2584122"/>
    <lineage>
        <taxon>Bacteria</taxon>
        <taxon>Pseudomonadati</taxon>
        <taxon>Bacteroidota</taxon>
        <taxon>Flavobacteriia</taxon>
        <taxon>Flavobacteriales</taxon>
        <taxon>Flavobacteriaceae</taxon>
        <taxon>Aureibaculum</taxon>
    </lineage>
</organism>
<accession>A0A5B7TR15</accession>
<name>A0A5B7TR15_9FLAO</name>
<proteinExistence type="predicted"/>
<dbReference type="SUPFAM" id="SSF53448">
    <property type="entry name" value="Nucleotide-diphospho-sugar transferases"/>
    <property type="match status" value="1"/>
</dbReference>
<dbReference type="PANTHER" id="PTHR43179">
    <property type="entry name" value="RHAMNOSYLTRANSFERASE WBBL"/>
    <property type="match status" value="1"/>
</dbReference>
<dbReference type="Proteomes" id="UP000306229">
    <property type="component" value="Chromosome"/>
</dbReference>
<evidence type="ECO:0000313" key="3">
    <source>
        <dbReference type="Proteomes" id="UP000306229"/>
    </source>
</evidence>
<evidence type="ECO:0000313" key="2">
    <source>
        <dbReference type="EMBL" id="QCX37002.1"/>
    </source>
</evidence>
<dbReference type="PANTHER" id="PTHR43179:SF10">
    <property type="entry name" value="GLYCOSYL TRANSFERASE"/>
    <property type="match status" value="1"/>
</dbReference>
<feature type="domain" description="Glycosyltransferase 2-like" evidence="1">
    <location>
        <begin position="16"/>
        <end position="192"/>
    </location>
</feature>
<dbReference type="OrthoDB" id="9771846at2"/>
<gene>
    <name evidence="2" type="ORF">FF125_00590</name>
</gene>
<dbReference type="InterPro" id="IPR029044">
    <property type="entry name" value="Nucleotide-diphossugar_trans"/>
</dbReference>
<keyword evidence="3" id="KW-1185">Reference proteome</keyword>
<reference evidence="2 3" key="1">
    <citation type="submission" date="2019-05" db="EMBL/GenBank/DDBJ databases">
        <title>Algicella ahnfeltiae gen. nov., sp. nov., a novel marine bacterium of the family Flavobacteriaceae isolated from a red alga.</title>
        <authorList>
            <person name="Nedashkovskaya O.I."/>
            <person name="Kukhlevskiy A.D."/>
            <person name="Kim S.-G."/>
            <person name="Zhukova N.V."/>
            <person name="Mikhailov V.V."/>
        </authorList>
    </citation>
    <scope>NUCLEOTIDE SEQUENCE [LARGE SCALE GENOMIC DNA]</scope>
    <source>
        <strain evidence="2 3">10Alg115</strain>
    </source>
</reference>
<dbReference type="RefSeq" id="WP_138947961.1">
    <property type="nucleotide sequence ID" value="NZ_CP040749.1"/>
</dbReference>
<evidence type="ECO:0000259" key="1">
    <source>
        <dbReference type="Pfam" id="PF00535"/>
    </source>
</evidence>
<dbReference type="GO" id="GO:0016740">
    <property type="term" value="F:transferase activity"/>
    <property type="evidence" value="ECO:0007669"/>
    <property type="project" value="UniProtKB-KW"/>
</dbReference>
<protein>
    <submittedName>
        <fullName evidence="2">Glycosyltransferase</fullName>
    </submittedName>
</protein>
<dbReference type="EMBL" id="CP040749">
    <property type="protein sequence ID" value="QCX37002.1"/>
    <property type="molecule type" value="Genomic_DNA"/>
</dbReference>
<dbReference type="InterPro" id="IPR001173">
    <property type="entry name" value="Glyco_trans_2-like"/>
</dbReference>
<dbReference type="Pfam" id="PF00535">
    <property type="entry name" value="Glycos_transf_2"/>
    <property type="match status" value="1"/>
</dbReference>
<sequence>MADKSILNNKVITATIVLYEENFDELSKTIASFLATPFSKKLFLVDNSKTDVLKDKFKDPDIEYLFVGENIGFGKGHNRILDKIKNYSTYHLVLNPDVVFKSTLIPELINNFKKNDKLALIAPKAIFPNGEHQYTSRRYPTISELSVRRLPFLKAFFPQIIKKGEYRDRDLSQAFNPDFIHGCFLLFKTDAFVDLKGFDERYFLYMEDVDICKKMDQQGMKKLYNPDVEIIHVLKKKSLKNFKLFTYHTISVFQYFYKWHIKK</sequence>
<dbReference type="Gene3D" id="3.90.550.10">
    <property type="entry name" value="Spore Coat Polysaccharide Biosynthesis Protein SpsA, Chain A"/>
    <property type="match status" value="1"/>
</dbReference>
<dbReference type="AlphaFoldDB" id="A0A5B7TR15"/>
<dbReference type="KEGG" id="fbe:FF125_00590"/>
<keyword evidence="2" id="KW-0808">Transferase</keyword>